<keyword evidence="2" id="KW-0238">DNA-binding</keyword>
<dbReference type="InterPro" id="IPR009057">
    <property type="entry name" value="Homeodomain-like_sf"/>
</dbReference>
<dbReference type="SMART" id="SM00342">
    <property type="entry name" value="HTH_ARAC"/>
    <property type="match status" value="1"/>
</dbReference>
<evidence type="ECO:0000256" key="3">
    <source>
        <dbReference type="ARBA" id="ARBA00023163"/>
    </source>
</evidence>
<dbReference type="RefSeq" id="WP_344179050.1">
    <property type="nucleotide sequence ID" value="NZ_BAAANC010000003.1"/>
</dbReference>
<dbReference type="InterPro" id="IPR037923">
    <property type="entry name" value="HTH-like"/>
</dbReference>
<keyword evidence="3" id="KW-0804">Transcription</keyword>
<dbReference type="InterPro" id="IPR003313">
    <property type="entry name" value="AraC-bd"/>
</dbReference>
<keyword evidence="6" id="KW-1185">Reference proteome</keyword>
<reference evidence="5 6" key="1">
    <citation type="journal article" date="2019" name="Int. J. Syst. Evol. Microbiol.">
        <title>The Global Catalogue of Microorganisms (GCM) 10K type strain sequencing project: providing services to taxonomists for standard genome sequencing and annotation.</title>
        <authorList>
            <consortium name="The Broad Institute Genomics Platform"/>
            <consortium name="The Broad Institute Genome Sequencing Center for Infectious Disease"/>
            <person name="Wu L."/>
            <person name="Ma J."/>
        </authorList>
    </citation>
    <scope>NUCLEOTIDE SEQUENCE [LARGE SCALE GENOMIC DNA]</scope>
    <source>
        <strain evidence="5 6">JCM 14303</strain>
    </source>
</reference>
<gene>
    <name evidence="5" type="ORF">GCM10009741_54070</name>
</gene>
<dbReference type="PANTHER" id="PTHR46796">
    <property type="entry name" value="HTH-TYPE TRANSCRIPTIONAL ACTIVATOR RHAS-RELATED"/>
    <property type="match status" value="1"/>
</dbReference>
<sequence length="286" mass="30417">MPETLHEATLFQGGPVWGGVHVLTSGVAPHAHDFLEIAVIGRGRGVHQTSQGSAAVRHGQVLILRPGPWHAFADCHDLTVANCCISPRGLRAELSALQQIPALRDLLWTTPIAGPHGVATTEVTPDAADEAIAQIAALSAQPGGPGRLLGHLVTILGTLSDGRPTAAATPLLHPAVTATITRYESDLAAPWRLDDLAAAANLDPAYLTRLFRRDTGLSPLTYLARLRAERAALLLTESSLPASRVGAAVGWPDPTYFARRFRTLVGLTPTEYRDRTRNQSPPAPQP</sequence>
<evidence type="ECO:0000313" key="5">
    <source>
        <dbReference type="EMBL" id="GAA1544008.1"/>
    </source>
</evidence>
<dbReference type="SUPFAM" id="SSF51215">
    <property type="entry name" value="Regulatory protein AraC"/>
    <property type="match status" value="1"/>
</dbReference>
<dbReference type="PROSITE" id="PS01124">
    <property type="entry name" value="HTH_ARAC_FAMILY_2"/>
    <property type="match status" value="1"/>
</dbReference>
<dbReference type="InterPro" id="IPR018060">
    <property type="entry name" value="HTH_AraC"/>
</dbReference>
<dbReference type="SUPFAM" id="SSF46689">
    <property type="entry name" value="Homeodomain-like"/>
    <property type="match status" value="2"/>
</dbReference>
<protein>
    <recommendedName>
        <fullName evidence="4">HTH araC/xylS-type domain-containing protein</fullName>
    </recommendedName>
</protein>
<evidence type="ECO:0000256" key="1">
    <source>
        <dbReference type="ARBA" id="ARBA00023015"/>
    </source>
</evidence>
<evidence type="ECO:0000259" key="4">
    <source>
        <dbReference type="PROSITE" id="PS01124"/>
    </source>
</evidence>
<dbReference type="Pfam" id="PF02311">
    <property type="entry name" value="AraC_binding"/>
    <property type="match status" value="1"/>
</dbReference>
<dbReference type="Pfam" id="PF12833">
    <property type="entry name" value="HTH_18"/>
    <property type="match status" value="1"/>
</dbReference>
<comment type="caution">
    <text evidence="5">The sequence shown here is derived from an EMBL/GenBank/DDBJ whole genome shotgun (WGS) entry which is preliminary data.</text>
</comment>
<dbReference type="InterPro" id="IPR050204">
    <property type="entry name" value="AraC_XylS_family_regulators"/>
</dbReference>
<feature type="domain" description="HTH araC/xylS-type" evidence="4">
    <location>
        <begin position="177"/>
        <end position="275"/>
    </location>
</feature>
<proteinExistence type="predicted"/>
<name>A0ABN2BRG4_9ACTN</name>
<dbReference type="Proteomes" id="UP001500363">
    <property type="component" value="Unassembled WGS sequence"/>
</dbReference>
<accession>A0ABN2BRG4</accession>
<dbReference type="EMBL" id="BAAANC010000003">
    <property type="protein sequence ID" value="GAA1544008.1"/>
    <property type="molecule type" value="Genomic_DNA"/>
</dbReference>
<evidence type="ECO:0000256" key="2">
    <source>
        <dbReference type="ARBA" id="ARBA00023125"/>
    </source>
</evidence>
<evidence type="ECO:0000313" key="6">
    <source>
        <dbReference type="Proteomes" id="UP001500363"/>
    </source>
</evidence>
<dbReference type="Gene3D" id="1.10.10.60">
    <property type="entry name" value="Homeodomain-like"/>
    <property type="match status" value="2"/>
</dbReference>
<organism evidence="5 6">
    <name type="scientific">Kribbella lupini</name>
    <dbReference type="NCBI Taxonomy" id="291602"/>
    <lineage>
        <taxon>Bacteria</taxon>
        <taxon>Bacillati</taxon>
        <taxon>Actinomycetota</taxon>
        <taxon>Actinomycetes</taxon>
        <taxon>Propionibacteriales</taxon>
        <taxon>Kribbellaceae</taxon>
        <taxon>Kribbella</taxon>
    </lineage>
</organism>
<keyword evidence="1" id="KW-0805">Transcription regulation</keyword>